<protein>
    <submittedName>
        <fullName evidence="1">Uncharacterized protein</fullName>
    </submittedName>
</protein>
<dbReference type="HOGENOM" id="CLU_1446495_0_0_6"/>
<keyword evidence="1" id="KW-0614">Plasmid</keyword>
<dbReference type="KEGG" id="pman:OU5_P0166"/>
<dbReference type="EMBL" id="CP005961">
    <property type="protein sequence ID" value="AHZ73418.1"/>
    <property type="molecule type" value="Genomic_DNA"/>
</dbReference>
<reference evidence="1 2" key="1">
    <citation type="journal article" date="2012" name="J. Bacteriol.">
        <title>Genome sequence of cold-adapted Pseudomonas mandelii strain JR-1.</title>
        <authorList>
            <person name="Jang S.H."/>
            <person name="Kim J."/>
            <person name="Kim J."/>
            <person name="Hong S."/>
            <person name="Lee C."/>
        </authorList>
    </citation>
    <scope>NUCLEOTIDE SEQUENCE [LARGE SCALE GENOMIC DNA]</scope>
    <source>
        <strain evidence="1 2">JR-1</strain>
        <plasmid evidence="2">Plasmid</plasmid>
    </source>
</reference>
<name>A0A024ELY8_9PSED</name>
<gene>
    <name evidence="1" type="ORF">OU5_P0166</name>
</gene>
<sequence length="187" mass="20068">MAMTVPDQLIDVCQPFLLMGTDRSVRPKALPGKTDHQGLELFSIQLHPVTLPMAWPGEFSLVQTACCQPHPKAIVHQDFYAIASAIGKQIGAVRLRRTEDSHDTGERFFGAAAHVHRFGGQPDCVDADHCVSPRTNWAQPVGSEEGHFTVMVCSPKVSSMIAEVSAGLFGAIFTGTNAGSVAGDLSR</sequence>
<dbReference type="Proteomes" id="UP000026913">
    <property type="component" value="Plasmid unnamed"/>
</dbReference>
<accession>A0A024ELY8</accession>
<evidence type="ECO:0000313" key="2">
    <source>
        <dbReference type="Proteomes" id="UP000026913"/>
    </source>
</evidence>
<proteinExistence type="predicted"/>
<dbReference type="AlphaFoldDB" id="A0A024ELY8"/>
<evidence type="ECO:0000313" key="1">
    <source>
        <dbReference type="EMBL" id="AHZ73418.1"/>
    </source>
</evidence>
<organism evidence="1 2">
    <name type="scientific">Pseudomonas mandelii JR-1</name>
    <dbReference type="NCBI Taxonomy" id="1147786"/>
    <lineage>
        <taxon>Bacteria</taxon>
        <taxon>Pseudomonadati</taxon>
        <taxon>Pseudomonadota</taxon>
        <taxon>Gammaproteobacteria</taxon>
        <taxon>Pseudomonadales</taxon>
        <taxon>Pseudomonadaceae</taxon>
        <taxon>Pseudomonas</taxon>
    </lineage>
</organism>
<geneLocation type="plasmid" evidence="2"/>